<dbReference type="EMBL" id="JAATEJ010000010">
    <property type="protein sequence ID" value="NJP44767.1"/>
    <property type="molecule type" value="Genomic_DNA"/>
</dbReference>
<keyword evidence="4" id="KW-1185">Reference proteome</keyword>
<feature type="domain" description="F5/8 type C" evidence="2">
    <location>
        <begin position="643"/>
        <end position="785"/>
    </location>
</feature>
<dbReference type="SUPFAM" id="SSF49785">
    <property type="entry name" value="Galactose-binding domain-like"/>
    <property type="match status" value="2"/>
</dbReference>
<evidence type="ECO:0000259" key="2">
    <source>
        <dbReference type="PROSITE" id="PS50022"/>
    </source>
</evidence>
<accession>A0ABX0ZPP5</accession>
<dbReference type="PANTHER" id="PTHR36453:SF1">
    <property type="entry name" value="RIGHT HANDED BETA HELIX DOMAIN-CONTAINING PROTEIN"/>
    <property type="match status" value="1"/>
</dbReference>
<evidence type="ECO:0000313" key="4">
    <source>
        <dbReference type="Proteomes" id="UP000734511"/>
    </source>
</evidence>
<dbReference type="InterPro" id="IPR000421">
    <property type="entry name" value="FA58C"/>
</dbReference>
<gene>
    <name evidence="3" type="ORF">HCN08_15400</name>
</gene>
<dbReference type="Gene3D" id="2.60.120.260">
    <property type="entry name" value="Galactose-binding domain-like"/>
    <property type="match status" value="2"/>
</dbReference>
<feature type="signal peptide" evidence="1">
    <location>
        <begin position="1"/>
        <end position="32"/>
    </location>
</feature>
<keyword evidence="1" id="KW-0732">Signal</keyword>
<dbReference type="Proteomes" id="UP000734511">
    <property type="component" value="Unassembled WGS sequence"/>
</dbReference>
<dbReference type="SUPFAM" id="SSF51126">
    <property type="entry name" value="Pectin lyase-like"/>
    <property type="match status" value="1"/>
</dbReference>
<reference evidence="3 4" key="1">
    <citation type="submission" date="2020-03" db="EMBL/GenBank/DDBJ databases">
        <title>WGS of actinomycetes isolated from Thailand.</title>
        <authorList>
            <person name="Thawai C."/>
        </authorList>
    </citation>
    <scope>NUCLEOTIDE SEQUENCE [LARGE SCALE GENOMIC DNA]</scope>
    <source>
        <strain evidence="3 4">PRB2-1</strain>
    </source>
</reference>
<dbReference type="Pfam" id="PF13229">
    <property type="entry name" value="Beta_helix"/>
    <property type="match status" value="1"/>
</dbReference>
<feature type="chain" id="PRO_5045500204" description="F5/8 type C domain-containing protein" evidence="1">
    <location>
        <begin position="33"/>
        <end position="930"/>
    </location>
</feature>
<dbReference type="InterPro" id="IPR012334">
    <property type="entry name" value="Pectin_lyas_fold"/>
</dbReference>
<dbReference type="RefSeq" id="WP_167983615.1">
    <property type="nucleotide sequence ID" value="NZ_JAATEJ010000010.1"/>
</dbReference>
<feature type="domain" description="F5/8 type C" evidence="2">
    <location>
        <begin position="836"/>
        <end position="926"/>
    </location>
</feature>
<dbReference type="PANTHER" id="PTHR36453">
    <property type="entry name" value="SECRETED PROTEIN-RELATED"/>
    <property type="match status" value="1"/>
</dbReference>
<evidence type="ECO:0000313" key="3">
    <source>
        <dbReference type="EMBL" id="NJP44767.1"/>
    </source>
</evidence>
<dbReference type="SMART" id="SM00710">
    <property type="entry name" value="PbH1"/>
    <property type="match status" value="5"/>
</dbReference>
<organism evidence="3 4">
    <name type="scientific">Actinacidiphila epipremni</name>
    <dbReference type="NCBI Taxonomy" id="2053013"/>
    <lineage>
        <taxon>Bacteria</taxon>
        <taxon>Bacillati</taxon>
        <taxon>Actinomycetota</taxon>
        <taxon>Actinomycetes</taxon>
        <taxon>Kitasatosporales</taxon>
        <taxon>Streptomycetaceae</taxon>
        <taxon>Actinacidiphila</taxon>
    </lineage>
</organism>
<dbReference type="InterPro" id="IPR006626">
    <property type="entry name" value="PbH1"/>
</dbReference>
<protein>
    <recommendedName>
        <fullName evidence="2">F5/8 type C domain-containing protein</fullName>
    </recommendedName>
</protein>
<dbReference type="Pfam" id="PF00754">
    <property type="entry name" value="F5_F8_type_C"/>
    <property type="match status" value="2"/>
</dbReference>
<name>A0ABX0ZPP5_9ACTN</name>
<dbReference type="InterPro" id="IPR008979">
    <property type="entry name" value="Galactose-bd-like_sf"/>
</dbReference>
<dbReference type="InterPro" id="IPR039448">
    <property type="entry name" value="Beta_helix"/>
</dbReference>
<comment type="caution">
    <text evidence="3">The sequence shown here is derived from an EMBL/GenBank/DDBJ whole genome shotgun (WGS) entry which is preliminary data.</text>
</comment>
<dbReference type="Gene3D" id="2.160.20.10">
    <property type="entry name" value="Single-stranded right-handed beta-helix, Pectin lyase-like"/>
    <property type="match status" value="2"/>
</dbReference>
<proteinExistence type="predicted"/>
<dbReference type="InterPro" id="IPR011050">
    <property type="entry name" value="Pectin_lyase_fold/virulence"/>
</dbReference>
<dbReference type="PROSITE" id="PS50022">
    <property type="entry name" value="FA58C_3"/>
    <property type="match status" value="2"/>
</dbReference>
<evidence type="ECO:0000256" key="1">
    <source>
        <dbReference type="SAM" id="SignalP"/>
    </source>
</evidence>
<sequence length="930" mass="97366">MTRPGPRLRGLTVTAGAVAALLTGFLTGGGAAASTPAHPAPRTTTFSVAPDGRGSACSPHDPCALTTAQAKVRTANRGGGADIDVVLADGTYRLDRTLALDAAKGDGARAGHHVTYQAAPGAHPVLSGGERIGGWQRGPDGVWQARVPAGTRTRQLYVDGVRADIASEAAPGGLTQTATGYTTADSTIEGFHHLSDVEFVYDIGWVQIRCRVASAAGTTLTMDEPCFQNALNRQYPVSTDVLAQIQNAKELLDDPGEWYLDETAHTVYYRPREGQDMRTADVEIPRLQTLVSGTGTAAQPLTGVAFRGLSFAYAGWTAPDGPDGFAETQANMRFTGEDAWKYQGTCEKFSTTDPGTCPYGDWTMTPGNVVFDHATALSLTGDTFTHLGAAGLQLGRAVTGADITGNVFTDISSSGIEIGNGSDAADAALLPSHNTVADNWIHHIAVEYTGGVGIFQGYTRYDTLTHNQIDDVPYSGISSNWGWGRVPVVKTAGNRITDNLVEDAMQQRGDGGGIYVLGQQGDSFADGLLISGNVVRYDAGYGNGIYTDGGSQYVTETGNAVYGNDTASFGGCREPAAPYGDFRFTGNYYESLTPGFSCGDPDDATLTGNTLIGPDGSGVPASLLADAGLEPAYAHLAAAPAGRTPVDYALHKPVQAQYLDGSTAALQPGSQAAYATDGDPATAAQATNRYLWQLVVDLRAGRQLGCVTVTMPRSNFATAFHVDTSADGTTWTTAGTATGTGWGTVPVTFATPVTARYLRVVADHPDQGAQRGSQMAVAEVGAYGVGTDLALGKPTQARYMDGTQALLQPGSRPTYATDGDPATSTQATAQFRWMQQIDLGRATSVDVVSLLQPDTAFATHWHIDVSLDGWTFRTVARHDDTAGGLSGVRLDSPVLARYVRVIADRPDNGAQLGGQMALSEVGVYGLTPNG</sequence>